<keyword evidence="3" id="KW-0324">Glycolysis</keyword>
<dbReference type="InterPro" id="IPR013078">
    <property type="entry name" value="His_Pase_superF_clade-1"/>
</dbReference>
<evidence type="ECO:0000256" key="2">
    <source>
        <dbReference type="ARBA" id="ARBA00012028"/>
    </source>
</evidence>
<dbReference type="RefSeq" id="WP_260592045.1">
    <property type="nucleotide sequence ID" value="NZ_CP104003.1"/>
</dbReference>
<dbReference type="SUPFAM" id="SSF53254">
    <property type="entry name" value="Phosphoglycerate mutase-like"/>
    <property type="match status" value="1"/>
</dbReference>
<dbReference type="CDD" id="cd07067">
    <property type="entry name" value="HP_PGM_like"/>
    <property type="match status" value="1"/>
</dbReference>
<evidence type="ECO:0000256" key="1">
    <source>
        <dbReference type="ARBA" id="ARBA00006717"/>
    </source>
</evidence>
<keyword evidence="9" id="KW-1185">Reference proteome</keyword>
<name>A0A9E7R1R7_9EURY</name>
<sequence>MHTVLLLRHGESTWNTENRVQGWAPTPLTDRGVEQAAAAGRLLAAEYDVDRVFASDLRRTRETTVHALHAAGWDHDPTFDRAWRERSMGQLQGLTVEEAYGGHPEYSLLHSGIHGARATPPGGESFLEMRERVLAGWDALTGRHDEGTTLVVSHGGPIFALLAHVEDRDFLSTLGEGWASNGSVAELRVDGDGTEVVRTNLRPDGVAADGGDTEDPDPSTEDRMRGER</sequence>
<dbReference type="EC" id="5.4.2.11" evidence="2"/>
<evidence type="ECO:0000256" key="4">
    <source>
        <dbReference type="ARBA" id="ARBA00023235"/>
    </source>
</evidence>
<feature type="active site" description="Proton donor/acceptor" evidence="5">
    <location>
        <position position="85"/>
    </location>
</feature>
<evidence type="ECO:0000256" key="3">
    <source>
        <dbReference type="ARBA" id="ARBA00023152"/>
    </source>
</evidence>
<evidence type="ECO:0000256" key="6">
    <source>
        <dbReference type="PIRSR" id="PIRSR613078-2"/>
    </source>
</evidence>
<dbReference type="InterPro" id="IPR005952">
    <property type="entry name" value="Phosphogly_mut1"/>
</dbReference>
<dbReference type="Pfam" id="PF00300">
    <property type="entry name" value="His_Phos_1"/>
    <property type="match status" value="1"/>
</dbReference>
<feature type="region of interest" description="Disordered" evidence="7">
    <location>
        <begin position="200"/>
        <end position="228"/>
    </location>
</feature>
<feature type="binding site" evidence="6">
    <location>
        <position position="59"/>
    </location>
    <ligand>
        <name>substrate</name>
    </ligand>
</feature>
<gene>
    <name evidence="8" type="ORF">N0B31_12915</name>
</gene>
<evidence type="ECO:0000313" key="9">
    <source>
        <dbReference type="Proteomes" id="UP001057580"/>
    </source>
</evidence>
<dbReference type="EMBL" id="CP104003">
    <property type="protein sequence ID" value="UWM53050.1"/>
    <property type="molecule type" value="Genomic_DNA"/>
</dbReference>
<evidence type="ECO:0000313" key="8">
    <source>
        <dbReference type="EMBL" id="UWM53050.1"/>
    </source>
</evidence>
<dbReference type="SMART" id="SM00855">
    <property type="entry name" value="PGAM"/>
    <property type="match status" value="1"/>
</dbReference>
<dbReference type="InterPro" id="IPR029033">
    <property type="entry name" value="His_PPase_superfam"/>
</dbReference>
<proteinExistence type="inferred from homology"/>
<dbReference type="GeneID" id="74943339"/>
<feature type="binding site" evidence="6">
    <location>
        <begin position="8"/>
        <end position="15"/>
    </location>
    <ligand>
        <name>substrate</name>
    </ligand>
</feature>
<dbReference type="PANTHER" id="PTHR11931">
    <property type="entry name" value="PHOSPHOGLYCERATE MUTASE"/>
    <property type="match status" value="1"/>
</dbReference>
<dbReference type="Proteomes" id="UP001057580">
    <property type="component" value="Chromosome"/>
</dbReference>
<keyword evidence="4" id="KW-0413">Isomerase</keyword>
<dbReference type="GO" id="GO:0004619">
    <property type="term" value="F:phosphoglycerate mutase activity"/>
    <property type="evidence" value="ECO:0007669"/>
    <property type="project" value="UniProtKB-EC"/>
</dbReference>
<accession>A0A9E7R1R7</accession>
<organism evidence="8 9">
    <name type="scientific">Salinirubellus salinus</name>
    <dbReference type="NCBI Taxonomy" id="1364945"/>
    <lineage>
        <taxon>Archaea</taxon>
        <taxon>Methanobacteriati</taxon>
        <taxon>Methanobacteriota</taxon>
        <taxon>Stenosarchaea group</taxon>
        <taxon>Halobacteria</taxon>
        <taxon>Halobacteriales</taxon>
        <taxon>Natronomonadaceae</taxon>
        <taxon>Salinirubellus</taxon>
    </lineage>
</organism>
<feature type="active site" description="Tele-phosphohistidine intermediate" evidence="5">
    <location>
        <position position="9"/>
    </location>
</feature>
<evidence type="ECO:0000256" key="7">
    <source>
        <dbReference type="SAM" id="MobiDB-lite"/>
    </source>
</evidence>
<dbReference type="InterPro" id="IPR001345">
    <property type="entry name" value="PG/BPGM_mutase_AS"/>
</dbReference>
<reference evidence="8" key="1">
    <citation type="submission" date="2022-09" db="EMBL/GenBank/DDBJ databases">
        <title>Diverse halophilic archaea isolated from saline environments.</title>
        <authorList>
            <person name="Cui H.-L."/>
        </authorList>
    </citation>
    <scope>NUCLEOTIDE SEQUENCE</scope>
    <source>
        <strain evidence="8">ZS-35-S2</strain>
    </source>
</reference>
<comment type="similarity">
    <text evidence="1">Belongs to the phosphoglycerate mutase family. BPG-dependent PGAM subfamily.</text>
</comment>
<dbReference type="AlphaFoldDB" id="A0A9E7R1R7"/>
<dbReference type="Gene3D" id="3.40.50.1240">
    <property type="entry name" value="Phosphoglycerate mutase-like"/>
    <property type="match status" value="1"/>
</dbReference>
<dbReference type="GO" id="GO:0006096">
    <property type="term" value="P:glycolytic process"/>
    <property type="evidence" value="ECO:0007669"/>
    <property type="project" value="UniProtKB-KW"/>
</dbReference>
<evidence type="ECO:0000256" key="5">
    <source>
        <dbReference type="PIRSR" id="PIRSR613078-1"/>
    </source>
</evidence>
<protein>
    <recommendedName>
        <fullName evidence="2">phosphoglycerate mutase (2,3-diphosphoglycerate-dependent)</fullName>
        <ecNumber evidence="2">5.4.2.11</ecNumber>
    </recommendedName>
</protein>
<dbReference type="KEGG" id="ssai:N0B31_12915"/>
<dbReference type="PROSITE" id="PS00175">
    <property type="entry name" value="PG_MUTASE"/>
    <property type="match status" value="1"/>
</dbReference>